<reference evidence="2 3" key="1">
    <citation type="submission" date="2015-09" db="EMBL/GenBank/DDBJ databases">
        <title>Draft genome of the parasitic nematode Teladorsagia circumcincta isolate WARC Sus (inbred).</title>
        <authorList>
            <person name="Mitreva M."/>
        </authorList>
    </citation>
    <scope>NUCLEOTIDE SEQUENCE [LARGE SCALE GENOMIC DNA]</scope>
    <source>
        <strain evidence="2 3">S</strain>
    </source>
</reference>
<gene>
    <name evidence="2" type="ORF">TELCIR_26196</name>
</gene>
<evidence type="ECO:0000256" key="1">
    <source>
        <dbReference type="SAM" id="MobiDB-lite"/>
    </source>
</evidence>
<dbReference type="OrthoDB" id="5978643at2759"/>
<feature type="non-terminal residue" evidence="2">
    <location>
        <position position="93"/>
    </location>
</feature>
<evidence type="ECO:0000313" key="3">
    <source>
        <dbReference type="Proteomes" id="UP000230423"/>
    </source>
</evidence>
<keyword evidence="3" id="KW-1185">Reference proteome</keyword>
<sequence>NIEQVMLERSQLEVTLAEQSHINGVTQDPRLPDTPPSSHTAQDQASPDDKSKFVGTDEWARSELEKRFAQAMYSNAELRETLDTLEHINLQLQ</sequence>
<protein>
    <submittedName>
        <fullName evidence="2">Uncharacterized protein</fullName>
    </submittedName>
</protein>
<feature type="non-terminal residue" evidence="2">
    <location>
        <position position="1"/>
    </location>
</feature>
<evidence type="ECO:0000313" key="2">
    <source>
        <dbReference type="EMBL" id="PIO52498.1"/>
    </source>
</evidence>
<feature type="region of interest" description="Disordered" evidence="1">
    <location>
        <begin position="21"/>
        <end position="53"/>
    </location>
</feature>
<dbReference type="Proteomes" id="UP000230423">
    <property type="component" value="Unassembled WGS sequence"/>
</dbReference>
<proteinExistence type="predicted"/>
<dbReference type="EMBL" id="KZ427929">
    <property type="protein sequence ID" value="PIO52498.1"/>
    <property type="molecule type" value="Genomic_DNA"/>
</dbReference>
<organism evidence="2 3">
    <name type="scientific">Teladorsagia circumcincta</name>
    <name type="common">Brown stomach worm</name>
    <name type="synonym">Ostertagia circumcincta</name>
    <dbReference type="NCBI Taxonomy" id="45464"/>
    <lineage>
        <taxon>Eukaryota</taxon>
        <taxon>Metazoa</taxon>
        <taxon>Ecdysozoa</taxon>
        <taxon>Nematoda</taxon>
        <taxon>Chromadorea</taxon>
        <taxon>Rhabditida</taxon>
        <taxon>Rhabditina</taxon>
        <taxon>Rhabditomorpha</taxon>
        <taxon>Strongyloidea</taxon>
        <taxon>Trichostrongylidae</taxon>
        <taxon>Teladorsagia</taxon>
    </lineage>
</organism>
<accession>A0A2G9T3M3</accession>
<feature type="compositionally biased region" description="Polar residues" evidence="1">
    <location>
        <begin position="36"/>
        <end position="45"/>
    </location>
</feature>
<dbReference type="AlphaFoldDB" id="A0A2G9T3M3"/>
<name>A0A2G9T3M3_TELCI</name>